<protein>
    <submittedName>
        <fullName evidence="1">Cyclase</fullName>
    </submittedName>
</protein>
<comment type="caution">
    <text evidence="1">The sequence shown here is derived from an EMBL/GenBank/DDBJ whole genome shotgun (WGS) entry which is preliminary data.</text>
</comment>
<dbReference type="EMBL" id="PXYK01000004">
    <property type="protein sequence ID" value="PSJ64301.1"/>
    <property type="molecule type" value="Genomic_DNA"/>
</dbReference>
<dbReference type="SUPFAM" id="SSF102198">
    <property type="entry name" value="Putative cyclase"/>
    <property type="match status" value="1"/>
</dbReference>
<dbReference type="AlphaFoldDB" id="A0A2P7SPF6"/>
<reference evidence="1 2" key="1">
    <citation type="submission" date="2018-03" db="EMBL/GenBank/DDBJ databases">
        <title>The draft genome of Mesorhizobium sp. 6GN-30.</title>
        <authorList>
            <person name="Liu L."/>
            <person name="Li L."/>
            <person name="Wang T."/>
            <person name="Zhang X."/>
            <person name="Liang L."/>
        </authorList>
    </citation>
    <scope>NUCLEOTIDE SEQUENCE [LARGE SCALE GENOMIC DNA]</scope>
    <source>
        <strain evidence="1 2">6GN30</strain>
    </source>
</reference>
<dbReference type="PANTHER" id="PTHR31118:SF12">
    <property type="entry name" value="CYCLASE-LIKE PROTEIN 2"/>
    <property type="match status" value="1"/>
</dbReference>
<dbReference type="GO" id="GO:0019441">
    <property type="term" value="P:L-tryptophan catabolic process to kynurenine"/>
    <property type="evidence" value="ECO:0007669"/>
    <property type="project" value="InterPro"/>
</dbReference>
<dbReference type="Pfam" id="PF04199">
    <property type="entry name" value="Cyclase"/>
    <property type="match status" value="1"/>
</dbReference>
<organism evidence="1 2">
    <name type="scientific">Kumtagia ephedrae</name>
    <dbReference type="NCBI Taxonomy" id="2116701"/>
    <lineage>
        <taxon>Bacteria</taxon>
        <taxon>Pseudomonadati</taxon>
        <taxon>Pseudomonadota</taxon>
        <taxon>Alphaproteobacteria</taxon>
        <taxon>Hyphomicrobiales</taxon>
        <taxon>Phyllobacteriaceae</taxon>
        <taxon>Kumtagia</taxon>
    </lineage>
</organism>
<accession>A0A2P7SPF6</accession>
<dbReference type="PANTHER" id="PTHR31118">
    <property type="entry name" value="CYCLASE-LIKE PROTEIN 2"/>
    <property type="match status" value="1"/>
</dbReference>
<dbReference type="Gene3D" id="3.50.30.50">
    <property type="entry name" value="Putative cyclase"/>
    <property type="match status" value="1"/>
</dbReference>
<dbReference type="InterPro" id="IPR037175">
    <property type="entry name" value="KFase_sf"/>
</dbReference>
<gene>
    <name evidence="1" type="ORF">C7I84_04910</name>
</gene>
<sequence length="266" mass="28581">MTAAAGPGPTDLLGKLAASIAGGGVKLVDLTHTLSPDFPTIVMPPEFGQSAPFRMERISRYDGDGPAWYWNNISFGEHTGTHFDAPVHWFTGKDLPLNTVDTLPTADMLAPACIIDCARQAAEDADFLLTRQDVLDWEARHGRVPSRSWVLMRTDWSKKTGRDYANLTDDGAHTPGPDAEAIRWLVEERGIIGFGTETIGTDAGQAGHFDPPYPAHHFLHGAGRYGLQCLTNLDLLPPVGALVFAAPLKILHGSGSPLRVVALVGG</sequence>
<name>A0A2P7SPF6_9HYPH</name>
<proteinExistence type="predicted"/>
<dbReference type="GO" id="GO:0004061">
    <property type="term" value="F:arylformamidase activity"/>
    <property type="evidence" value="ECO:0007669"/>
    <property type="project" value="InterPro"/>
</dbReference>
<dbReference type="RefSeq" id="WP_106771045.1">
    <property type="nucleotide sequence ID" value="NZ_PXYK01000004.1"/>
</dbReference>
<evidence type="ECO:0000313" key="2">
    <source>
        <dbReference type="Proteomes" id="UP000241229"/>
    </source>
</evidence>
<keyword evidence="2" id="KW-1185">Reference proteome</keyword>
<dbReference type="Proteomes" id="UP000241229">
    <property type="component" value="Unassembled WGS sequence"/>
</dbReference>
<dbReference type="OrthoDB" id="9777007at2"/>
<dbReference type="InterPro" id="IPR007325">
    <property type="entry name" value="KFase/CYL"/>
</dbReference>
<evidence type="ECO:0000313" key="1">
    <source>
        <dbReference type="EMBL" id="PSJ64301.1"/>
    </source>
</evidence>